<dbReference type="InterPro" id="IPR014048">
    <property type="entry name" value="MethylDNA_cys_MeTrfase_DNA-bd"/>
</dbReference>
<evidence type="ECO:0000256" key="12">
    <source>
        <dbReference type="ARBA" id="ARBA00022763"/>
    </source>
</evidence>
<dbReference type="InterPro" id="IPR036217">
    <property type="entry name" value="MethylDNA_cys_MeTrfase_DNAb"/>
</dbReference>
<evidence type="ECO:0000256" key="3">
    <source>
        <dbReference type="ARBA" id="ARBA00003317"/>
    </source>
</evidence>
<dbReference type="Proteomes" id="UP000694865">
    <property type="component" value="Unplaced"/>
</dbReference>
<dbReference type="GeneID" id="102803808"/>
<name>A0ABM0MBW5_SACKO</name>
<feature type="domain" description="Methylated-DNA-[protein]-cysteine S-methyltransferase DNA binding" evidence="20">
    <location>
        <begin position="97"/>
        <end position="179"/>
    </location>
</feature>
<evidence type="ECO:0000256" key="14">
    <source>
        <dbReference type="ARBA" id="ARBA00023125"/>
    </source>
</evidence>
<keyword evidence="16" id="KW-0539">Nucleus</keyword>
<evidence type="ECO:0000259" key="20">
    <source>
        <dbReference type="Pfam" id="PF01035"/>
    </source>
</evidence>
<accession>A0ABM0MBW5</accession>
<feature type="domain" description="Methylguanine DNA methyltransferase ribonuclease-like" evidence="21">
    <location>
        <begin position="8"/>
        <end position="75"/>
    </location>
</feature>
<evidence type="ECO:0000256" key="15">
    <source>
        <dbReference type="ARBA" id="ARBA00023204"/>
    </source>
</evidence>
<keyword evidence="13" id="KW-0862">Zinc</keyword>
<evidence type="ECO:0000259" key="21">
    <source>
        <dbReference type="Pfam" id="PF02870"/>
    </source>
</evidence>
<evidence type="ECO:0000256" key="16">
    <source>
        <dbReference type="ARBA" id="ARBA00023242"/>
    </source>
</evidence>
<reference evidence="23" key="1">
    <citation type="submission" date="2025-08" db="UniProtKB">
        <authorList>
            <consortium name="RefSeq"/>
        </authorList>
    </citation>
    <scope>IDENTIFICATION</scope>
    <source>
        <tissue evidence="23">Testes</tissue>
    </source>
</reference>
<keyword evidence="15" id="KW-0234">DNA repair</keyword>
<dbReference type="Gene3D" id="3.30.160.70">
    <property type="entry name" value="Methylated DNA-protein cysteine methyltransferase domain"/>
    <property type="match status" value="1"/>
</dbReference>
<dbReference type="PANTHER" id="PTHR46460:SF1">
    <property type="entry name" value="METHYLATED-DNA--PROTEIN-CYSTEINE METHYLTRANSFERASE"/>
    <property type="match status" value="1"/>
</dbReference>
<dbReference type="SUPFAM" id="SSF53155">
    <property type="entry name" value="Methylated DNA-protein cysteine methyltransferase domain"/>
    <property type="match status" value="1"/>
</dbReference>
<comment type="function">
    <text evidence="3">Involved in the cellular defense against the biological effects of O6-methylguanine (O6-MeG) and O4-methylthymine (O4-MeT) in DNA. Repairs the methylated nucleobase in DNA by stoichiometrically transferring the methyl group to a cysteine residue in the enzyme. This is a suicide reaction: the enzyme is irreversibly inactivated.</text>
</comment>
<dbReference type="CDD" id="cd06445">
    <property type="entry name" value="ATase"/>
    <property type="match status" value="1"/>
</dbReference>
<evidence type="ECO:0000256" key="4">
    <source>
        <dbReference type="ARBA" id="ARBA00004123"/>
    </source>
</evidence>
<keyword evidence="9" id="KW-0489">Methyltransferase</keyword>
<dbReference type="Gene3D" id="1.10.10.10">
    <property type="entry name" value="Winged helix-like DNA-binding domain superfamily/Winged helix DNA-binding domain"/>
    <property type="match status" value="1"/>
</dbReference>
<evidence type="ECO:0000256" key="18">
    <source>
        <dbReference type="ARBA" id="ARBA00031621"/>
    </source>
</evidence>
<dbReference type="RefSeq" id="XP_006817506.1">
    <property type="nucleotide sequence ID" value="XM_006817443.1"/>
</dbReference>
<evidence type="ECO:0000256" key="7">
    <source>
        <dbReference type="ARBA" id="ARBA00015377"/>
    </source>
</evidence>
<evidence type="ECO:0000313" key="23">
    <source>
        <dbReference type="RefSeq" id="XP_006817506.1"/>
    </source>
</evidence>
<dbReference type="PANTHER" id="PTHR46460">
    <property type="entry name" value="METHYLATED-DNA--PROTEIN-CYSTEINE METHYLTRANSFERASE"/>
    <property type="match status" value="1"/>
</dbReference>
<dbReference type="EC" id="2.1.1.63" evidence="6"/>
<comment type="cofactor">
    <cofactor evidence="2">
        <name>Zn(2+)</name>
        <dbReference type="ChEBI" id="CHEBI:29105"/>
    </cofactor>
</comment>
<evidence type="ECO:0000256" key="6">
    <source>
        <dbReference type="ARBA" id="ARBA00011918"/>
    </source>
</evidence>
<keyword evidence="11" id="KW-0479">Metal-binding</keyword>
<dbReference type="PROSITE" id="PS00374">
    <property type="entry name" value="MGMT"/>
    <property type="match status" value="1"/>
</dbReference>
<keyword evidence="10" id="KW-0808">Transferase</keyword>
<proteinExistence type="inferred from homology"/>
<evidence type="ECO:0000256" key="13">
    <source>
        <dbReference type="ARBA" id="ARBA00022833"/>
    </source>
</evidence>
<comment type="catalytic activity">
    <reaction evidence="19">
        <text>a 6-O-methyl-2'-deoxyguanosine in DNA + L-cysteinyl-[protein] = S-methyl-L-cysteinyl-[protein] + a 2'-deoxyguanosine in DNA</text>
        <dbReference type="Rhea" id="RHEA:24000"/>
        <dbReference type="Rhea" id="RHEA-COMP:10131"/>
        <dbReference type="Rhea" id="RHEA-COMP:10132"/>
        <dbReference type="Rhea" id="RHEA-COMP:11367"/>
        <dbReference type="Rhea" id="RHEA-COMP:11368"/>
        <dbReference type="ChEBI" id="CHEBI:29950"/>
        <dbReference type="ChEBI" id="CHEBI:82612"/>
        <dbReference type="ChEBI" id="CHEBI:85445"/>
        <dbReference type="ChEBI" id="CHEBI:85448"/>
        <dbReference type="EC" id="2.1.1.63"/>
    </reaction>
</comment>
<evidence type="ECO:0000256" key="1">
    <source>
        <dbReference type="ARBA" id="ARBA00001286"/>
    </source>
</evidence>
<organism evidence="22 23">
    <name type="scientific">Saccoglossus kowalevskii</name>
    <name type="common">Acorn worm</name>
    <dbReference type="NCBI Taxonomy" id="10224"/>
    <lineage>
        <taxon>Eukaryota</taxon>
        <taxon>Metazoa</taxon>
        <taxon>Hemichordata</taxon>
        <taxon>Enteropneusta</taxon>
        <taxon>Harrimaniidae</taxon>
        <taxon>Saccoglossus</taxon>
    </lineage>
</organism>
<dbReference type="InterPro" id="IPR036631">
    <property type="entry name" value="MGMT_N_sf"/>
</dbReference>
<comment type="subcellular location">
    <subcellularLocation>
        <location evidence="4">Nucleus</location>
    </subcellularLocation>
</comment>
<protein>
    <recommendedName>
        <fullName evidence="7">Methylated-DNA--protein-cysteine methyltransferase</fullName>
        <ecNumber evidence="6">2.1.1.63</ecNumber>
    </recommendedName>
    <alternativeName>
        <fullName evidence="17">6-O-methylguanine-DNA methyltransferase</fullName>
    </alternativeName>
    <alternativeName>
        <fullName evidence="18">O-6-methylguanine-DNA-alkyltransferase</fullName>
    </alternativeName>
</protein>
<keyword evidence="8" id="KW-0597">Phosphoprotein</keyword>
<evidence type="ECO:0000256" key="17">
    <source>
        <dbReference type="ARBA" id="ARBA00030795"/>
    </source>
</evidence>
<evidence type="ECO:0000256" key="11">
    <source>
        <dbReference type="ARBA" id="ARBA00022723"/>
    </source>
</evidence>
<gene>
    <name evidence="23" type="primary">LOC102803808</name>
</gene>
<dbReference type="InterPro" id="IPR036388">
    <property type="entry name" value="WH-like_DNA-bd_sf"/>
</dbReference>
<evidence type="ECO:0000256" key="19">
    <source>
        <dbReference type="ARBA" id="ARBA00049348"/>
    </source>
</evidence>
<dbReference type="InterPro" id="IPR001497">
    <property type="entry name" value="MethylDNA_cys_MeTrfase_AS"/>
</dbReference>
<evidence type="ECO:0000313" key="22">
    <source>
        <dbReference type="Proteomes" id="UP000694865"/>
    </source>
</evidence>
<keyword evidence="14" id="KW-0238">DNA-binding</keyword>
<keyword evidence="22" id="KW-1185">Reference proteome</keyword>
<comment type="catalytic activity">
    <reaction evidence="1">
        <text>a 4-O-methyl-thymidine in DNA + L-cysteinyl-[protein] = a thymidine in DNA + S-methyl-L-cysteinyl-[protein]</text>
        <dbReference type="Rhea" id="RHEA:53428"/>
        <dbReference type="Rhea" id="RHEA-COMP:10131"/>
        <dbReference type="Rhea" id="RHEA-COMP:10132"/>
        <dbReference type="Rhea" id="RHEA-COMP:13555"/>
        <dbReference type="Rhea" id="RHEA-COMP:13556"/>
        <dbReference type="ChEBI" id="CHEBI:29950"/>
        <dbReference type="ChEBI" id="CHEBI:82612"/>
        <dbReference type="ChEBI" id="CHEBI:137386"/>
        <dbReference type="ChEBI" id="CHEBI:137387"/>
        <dbReference type="EC" id="2.1.1.63"/>
    </reaction>
</comment>
<dbReference type="Pfam" id="PF02870">
    <property type="entry name" value="Methyltransf_1N"/>
    <property type="match status" value="1"/>
</dbReference>
<evidence type="ECO:0000256" key="8">
    <source>
        <dbReference type="ARBA" id="ARBA00022553"/>
    </source>
</evidence>
<comment type="similarity">
    <text evidence="5">Belongs to the MGMT family.</text>
</comment>
<evidence type="ECO:0000256" key="9">
    <source>
        <dbReference type="ARBA" id="ARBA00022603"/>
    </source>
</evidence>
<evidence type="ECO:0000256" key="2">
    <source>
        <dbReference type="ARBA" id="ARBA00001947"/>
    </source>
</evidence>
<dbReference type="Pfam" id="PF01035">
    <property type="entry name" value="DNA_binding_1"/>
    <property type="match status" value="1"/>
</dbReference>
<evidence type="ECO:0000256" key="5">
    <source>
        <dbReference type="ARBA" id="ARBA00008711"/>
    </source>
</evidence>
<dbReference type="InterPro" id="IPR008332">
    <property type="entry name" value="MethylG_MeTrfase_N"/>
</dbReference>
<evidence type="ECO:0000256" key="10">
    <source>
        <dbReference type="ARBA" id="ARBA00022679"/>
    </source>
</evidence>
<dbReference type="NCBIfam" id="TIGR00589">
    <property type="entry name" value="ogt"/>
    <property type="match status" value="1"/>
</dbReference>
<sequence>MTNCVLSYAWLKSPIGEIIVSACSKGVHQIQLSATSDPSRLERYQNNKVEVLKSEGVMNKPLTECTEWLSIYFSDLTAITEHTLPPMHLTTTKPDSFTASVWKTAIDKVPVGETVSYGELAAMCGNPKACRAVGGAMRSNQIPLLMPCHRVVGSHGNLGNYMSGKGLPIKKWLLKHEGVQGY</sequence>
<keyword evidence="12" id="KW-0227">DNA damage</keyword>
<dbReference type="SUPFAM" id="SSF46767">
    <property type="entry name" value="Methylated DNA-protein cysteine methyltransferase, C-terminal domain"/>
    <property type="match status" value="1"/>
</dbReference>